<keyword evidence="10" id="KW-1185">Reference proteome</keyword>
<accession>A0ABU5EFQ4</accession>
<evidence type="ECO:0000256" key="4">
    <source>
        <dbReference type="ARBA" id="ARBA00022737"/>
    </source>
</evidence>
<comment type="caution">
    <text evidence="9">The sequence shown here is derived from an EMBL/GenBank/DDBJ whole genome shotgun (WGS) entry which is preliminary data.</text>
</comment>
<dbReference type="PANTHER" id="PTHR43652:SF2">
    <property type="entry name" value="BASIC AMINO ACID ANTIPORTER YFCC-RELATED"/>
    <property type="match status" value="1"/>
</dbReference>
<proteinExistence type="predicted"/>
<evidence type="ECO:0000256" key="2">
    <source>
        <dbReference type="ARBA" id="ARBA00022448"/>
    </source>
</evidence>
<reference evidence="9 10" key="1">
    <citation type="journal article" date="2016" name="Antonie Van Leeuwenhoek">
        <title>Dongia soli sp. nov., isolated from soil from Dokdo, Korea.</title>
        <authorList>
            <person name="Kim D.U."/>
            <person name="Lee H."/>
            <person name="Kim H."/>
            <person name="Kim S.G."/>
            <person name="Ka J.O."/>
        </authorList>
    </citation>
    <scope>NUCLEOTIDE SEQUENCE [LARGE SCALE GENOMIC DNA]</scope>
    <source>
        <strain evidence="9 10">D78</strain>
    </source>
</reference>
<comment type="subcellular location">
    <subcellularLocation>
        <location evidence="1">Membrane</location>
        <topology evidence="1">Multi-pass membrane protein</topology>
    </subcellularLocation>
</comment>
<dbReference type="Proteomes" id="UP001279642">
    <property type="component" value="Unassembled WGS sequence"/>
</dbReference>
<dbReference type="RefSeq" id="WP_320509811.1">
    <property type="nucleotide sequence ID" value="NZ_JAXCLW010000006.1"/>
</dbReference>
<evidence type="ECO:0000256" key="5">
    <source>
        <dbReference type="ARBA" id="ARBA00022989"/>
    </source>
</evidence>
<dbReference type="SUPFAM" id="SSF116726">
    <property type="entry name" value="TrkA C-terminal domain-like"/>
    <property type="match status" value="1"/>
</dbReference>
<evidence type="ECO:0000313" key="9">
    <source>
        <dbReference type="EMBL" id="MDY0884737.1"/>
    </source>
</evidence>
<protein>
    <submittedName>
        <fullName evidence="9">SLC13 family permease</fullName>
    </submittedName>
</protein>
<organism evidence="9 10">
    <name type="scientific">Dongia soli</name>
    <dbReference type="NCBI Taxonomy" id="600628"/>
    <lineage>
        <taxon>Bacteria</taxon>
        <taxon>Pseudomonadati</taxon>
        <taxon>Pseudomonadota</taxon>
        <taxon>Alphaproteobacteria</taxon>
        <taxon>Rhodospirillales</taxon>
        <taxon>Dongiaceae</taxon>
        <taxon>Dongia</taxon>
    </lineage>
</organism>
<dbReference type="InterPro" id="IPR004680">
    <property type="entry name" value="Cit_transptr-like_dom"/>
</dbReference>
<evidence type="ECO:0000256" key="6">
    <source>
        <dbReference type="ARBA" id="ARBA00023136"/>
    </source>
</evidence>
<keyword evidence="5 7" id="KW-1133">Transmembrane helix</keyword>
<feature type="transmembrane region" description="Helical" evidence="7">
    <location>
        <begin position="416"/>
        <end position="444"/>
    </location>
</feature>
<keyword evidence="6 7" id="KW-0472">Membrane</keyword>
<keyword evidence="2" id="KW-0813">Transport</keyword>
<evidence type="ECO:0000256" key="1">
    <source>
        <dbReference type="ARBA" id="ARBA00004141"/>
    </source>
</evidence>
<evidence type="ECO:0000313" key="10">
    <source>
        <dbReference type="Proteomes" id="UP001279642"/>
    </source>
</evidence>
<feature type="transmembrane region" description="Helical" evidence="7">
    <location>
        <begin position="55"/>
        <end position="82"/>
    </location>
</feature>
<keyword evidence="4" id="KW-0677">Repeat</keyword>
<dbReference type="EMBL" id="JAXCLW010000006">
    <property type="protein sequence ID" value="MDY0884737.1"/>
    <property type="molecule type" value="Genomic_DNA"/>
</dbReference>
<keyword evidence="3 7" id="KW-0812">Transmembrane</keyword>
<feature type="transmembrane region" description="Helical" evidence="7">
    <location>
        <begin position="94"/>
        <end position="126"/>
    </location>
</feature>
<dbReference type="PANTHER" id="PTHR43652">
    <property type="entry name" value="BASIC AMINO ACID ANTIPORTER YFCC-RELATED"/>
    <property type="match status" value="1"/>
</dbReference>
<dbReference type="InterPro" id="IPR051679">
    <property type="entry name" value="DASS-Related_Transporters"/>
</dbReference>
<feature type="transmembrane region" description="Helical" evidence="7">
    <location>
        <begin position="177"/>
        <end position="200"/>
    </location>
</feature>
<evidence type="ECO:0000256" key="7">
    <source>
        <dbReference type="SAM" id="Phobius"/>
    </source>
</evidence>
<sequence length="474" mass="50201">MTQIVITLSVIMAAMVLFAWNPVPAAVVAVCASLALYFTGVLTMQQTLSGFGDPVVILIAALLAIATGLEISGVGTWAGQLLMRHAGKSHTRRLVALMIVAAVFSGLIGMNGAVAAMLPVTVVVAVRTGAVPSRLMMPLAFACLTGSKLTLLGSPVNVIAATLADEAAVGHIGFFEWAILGVPLLIGTIIIIILFGRWLLPERRSQSIPADFSAHAHTLVEQYQLEDGLHHLRVRETSPLIGKSKDAVDLTGYADLHMVAVLEGDAATPLQRAIAQDDLLLVRGSAEMVGRLALDMHLAVREAEEAGPVAEVLLSRASGMAEVVIPMRSKMIGQTAFPGMATEDGDLMVLAVQRGDDKMRQEPLVLRAGDHLLLQGTWKALDRYLADPKVLVVDSPEVVKKQAVALGHGAGRAIAILLLLVLLLAFNIVPAPIAAVICAALMVVTRVLTLPQFYRGIDWNTCILIGAMIPPAMP</sequence>
<gene>
    <name evidence="9" type="ORF">SMD27_17980</name>
</gene>
<feature type="domain" description="Citrate transporter-like" evidence="8">
    <location>
        <begin position="15"/>
        <end position="470"/>
    </location>
</feature>
<dbReference type="Pfam" id="PF03600">
    <property type="entry name" value="CitMHS"/>
    <property type="match status" value="1"/>
</dbReference>
<evidence type="ECO:0000259" key="8">
    <source>
        <dbReference type="Pfam" id="PF03600"/>
    </source>
</evidence>
<dbReference type="Gene3D" id="3.30.70.1450">
    <property type="entry name" value="Regulator of K+ conductance, C-terminal domain"/>
    <property type="match status" value="1"/>
</dbReference>
<name>A0ABU5EFQ4_9PROT</name>
<evidence type="ECO:0000256" key="3">
    <source>
        <dbReference type="ARBA" id="ARBA00022692"/>
    </source>
</evidence>
<dbReference type="InterPro" id="IPR036721">
    <property type="entry name" value="RCK_C_sf"/>
</dbReference>